<feature type="region of interest" description="Disordered" evidence="1">
    <location>
        <begin position="1"/>
        <end position="43"/>
    </location>
</feature>
<dbReference type="EMBL" id="SBJO01000323">
    <property type="protein sequence ID" value="KAF9761508.1"/>
    <property type="molecule type" value="Genomic_DNA"/>
</dbReference>
<evidence type="ECO:0000313" key="3">
    <source>
        <dbReference type="Proteomes" id="UP000740883"/>
    </source>
</evidence>
<feature type="compositionally biased region" description="Basic and acidic residues" evidence="1">
    <location>
        <begin position="34"/>
        <end position="43"/>
    </location>
</feature>
<proteinExistence type="predicted"/>
<gene>
    <name evidence="2" type="ORF">NGRA_2605</name>
</gene>
<accession>A0A9P6GXD5</accession>
<name>A0A9P6GXD5_9MICR</name>
<sequence>MPKNNSSKNFDRESISMEESSSSTQPKNSVSEESTLKDDKSKEIMMSISEIKVKKKRKAVEDIDEEPPKKRFKMSTGLKYDDISDISEIDTQKRSKNVANVLRNQFNLDKLKVEQNQLDFNLDILYNAKDGNVEIDAYSFNEEINNGELTAFIQNYNNNDSFLYLDVLYLKSTDEIFSSQGLPSFTKIYHLYHLADLKNTTLFETTRCQDSTDLYGFNTSILETDSYIVLFGTKAGVYSFMFQDKYSESTFRFFIRKTILSLRSQYFEIPELINLDILVNEEQDLQTLIRIYFYLRMIENATARWKKLIIVDQILQLLNKRDILRRIIKNDFVSNPNLYVDLIRVGYYFLTKSERDYLHLQFIKNADPKLVSKSILWNSSLKINHKILIVLIVKLAPLLNENEGEFRRLLEDFKNYNNKCSPEKIIKLSTIIYNFLTYREENLDELYLIED</sequence>
<evidence type="ECO:0000313" key="2">
    <source>
        <dbReference type="EMBL" id="KAF9761508.1"/>
    </source>
</evidence>
<keyword evidence="3" id="KW-1185">Reference proteome</keyword>
<organism evidence="2 3">
    <name type="scientific">Nosema granulosis</name>
    <dbReference type="NCBI Taxonomy" id="83296"/>
    <lineage>
        <taxon>Eukaryota</taxon>
        <taxon>Fungi</taxon>
        <taxon>Fungi incertae sedis</taxon>
        <taxon>Microsporidia</taxon>
        <taxon>Nosematidae</taxon>
        <taxon>Nosema</taxon>
    </lineage>
</organism>
<evidence type="ECO:0000256" key="1">
    <source>
        <dbReference type="SAM" id="MobiDB-lite"/>
    </source>
</evidence>
<protein>
    <submittedName>
        <fullName evidence="2">Uncharacterized protein</fullName>
    </submittedName>
</protein>
<dbReference type="Proteomes" id="UP000740883">
    <property type="component" value="Unassembled WGS sequence"/>
</dbReference>
<feature type="compositionally biased region" description="Polar residues" evidence="1">
    <location>
        <begin position="24"/>
        <end position="33"/>
    </location>
</feature>
<dbReference type="AlphaFoldDB" id="A0A9P6GXD5"/>
<reference evidence="2 3" key="1">
    <citation type="journal article" date="2020" name="Genome Biol. Evol.">
        <title>Comparative genomics of strictly vertically transmitted, feminizing microsporidia endosymbionts of amphipod crustaceans.</title>
        <authorList>
            <person name="Cormier A."/>
            <person name="Chebbi M.A."/>
            <person name="Giraud I."/>
            <person name="Wattier R."/>
            <person name="Teixeira M."/>
            <person name="Gilbert C."/>
            <person name="Rigaud T."/>
            <person name="Cordaux R."/>
        </authorList>
    </citation>
    <scope>NUCLEOTIDE SEQUENCE [LARGE SCALE GENOMIC DNA]</scope>
    <source>
        <strain evidence="2 3">Ou3-Ou53</strain>
    </source>
</reference>
<comment type="caution">
    <text evidence="2">The sequence shown here is derived from an EMBL/GenBank/DDBJ whole genome shotgun (WGS) entry which is preliminary data.</text>
</comment>